<comment type="caution">
    <text evidence="9">The sequence shown here is derived from an EMBL/GenBank/DDBJ whole genome shotgun (WGS) entry which is preliminary data.</text>
</comment>
<dbReference type="GO" id="GO:0046872">
    <property type="term" value="F:metal ion binding"/>
    <property type="evidence" value="ECO:0007669"/>
    <property type="project" value="UniProtKB-KW"/>
</dbReference>
<dbReference type="EMBL" id="NCSJ02000150">
    <property type="protein sequence ID" value="RFU28784.1"/>
    <property type="molecule type" value="Genomic_DNA"/>
</dbReference>
<dbReference type="GO" id="GO:0005634">
    <property type="term" value="C:nucleus"/>
    <property type="evidence" value="ECO:0007669"/>
    <property type="project" value="UniProtKB-SubCell"/>
</dbReference>
<comment type="subcellular location">
    <subcellularLocation>
        <location evidence="1">Nucleus</location>
    </subcellularLocation>
</comment>
<feature type="non-terminal residue" evidence="9">
    <location>
        <position position="1"/>
    </location>
</feature>
<keyword evidence="2" id="KW-0479">Metal-binding</keyword>
<keyword evidence="6" id="KW-0804">Transcription</keyword>
<dbReference type="AlphaFoldDB" id="A0A3E2H5X0"/>
<dbReference type="OrthoDB" id="434972at2759"/>
<keyword evidence="10" id="KW-1185">Reference proteome</keyword>
<evidence type="ECO:0000313" key="9">
    <source>
        <dbReference type="EMBL" id="RFU28784.1"/>
    </source>
</evidence>
<keyword evidence="4" id="KW-0805">Transcription regulation</keyword>
<protein>
    <recommendedName>
        <fullName evidence="11">Transcription factor domain-containing protein</fullName>
    </recommendedName>
</protein>
<evidence type="ECO:0000256" key="8">
    <source>
        <dbReference type="SAM" id="MobiDB-lite"/>
    </source>
</evidence>
<dbReference type="GO" id="GO:0003677">
    <property type="term" value="F:DNA binding"/>
    <property type="evidence" value="ECO:0007669"/>
    <property type="project" value="UniProtKB-KW"/>
</dbReference>
<evidence type="ECO:0000256" key="1">
    <source>
        <dbReference type="ARBA" id="ARBA00004123"/>
    </source>
</evidence>
<keyword evidence="7" id="KW-0539">Nucleus</keyword>
<reference evidence="9 10" key="1">
    <citation type="submission" date="2018-05" db="EMBL/GenBank/DDBJ databases">
        <title>Draft genome sequence of Scytalidium lignicola DSM 105466, a ubiquitous saprotrophic fungus.</title>
        <authorList>
            <person name="Buettner E."/>
            <person name="Gebauer A.M."/>
            <person name="Hofrichter M."/>
            <person name="Liers C."/>
            <person name="Kellner H."/>
        </authorList>
    </citation>
    <scope>NUCLEOTIDE SEQUENCE [LARGE SCALE GENOMIC DNA]</scope>
    <source>
        <strain evidence="9 10">DSM 105466</strain>
    </source>
</reference>
<evidence type="ECO:0000256" key="7">
    <source>
        <dbReference type="ARBA" id="ARBA00023242"/>
    </source>
</evidence>
<evidence type="ECO:0000256" key="5">
    <source>
        <dbReference type="ARBA" id="ARBA00023125"/>
    </source>
</evidence>
<evidence type="ECO:0000256" key="2">
    <source>
        <dbReference type="ARBA" id="ARBA00022723"/>
    </source>
</evidence>
<name>A0A3E2H5X0_SCYLI</name>
<evidence type="ECO:0000256" key="3">
    <source>
        <dbReference type="ARBA" id="ARBA00022833"/>
    </source>
</evidence>
<evidence type="ECO:0000256" key="6">
    <source>
        <dbReference type="ARBA" id="ARBA00023163"/>
    </source>
</evidence>
<sequence length="379" mass="43030">MKPVLKRGPKTLKFMQSRPDGQNHQSGADHHKIHNSVPGIPKLPASTFSHIFDAYRSRMYSVWPVVDANSLLERLEESEKHGCLDREAYILATALSAATMTQLNLAPLRHAALDVDSTFMQEECHRIRNTFNYRDCPSIEGILTSFFLHVYHAKADNRNAGMMFLQEAISLARLIQLNVVIPEGVTPDNEDISRQSYDTKILYLLLWVSIWETAQIPFGGSKDFNSYEEGLIELATLFAAFDPSLSHRKLNFDKLETRQLLISIHDNLLGTVHRQYDYDSVQRADFLITKQWMQVLLWQQAMKDGLLSSNSDIESFTFLFPSQVARDLLASIARVSNDELLPLGRDQIRDTACLLVNYKLPIITPCAGCQSFRDHKCAG</sequence>
<dbReference type="PANTHER" id="PTHR31668:SF18">
    <property type="entry name" value="MALTOSE FERMENTATION REGULATORY PROTEIN MAL13-RELATED"/>
    <property type="match status" value="1"/>
</dbReference>
<dbReference type="PANTHER" id="PTHR31668">
    <property type="entry name" value="GLUCOSE TRANSPORT TRANSCRIPTION REGULATOR RGT1-RELATED-RELATED"/>
    <property type="match status" value="1"/>
</dbReference>
<accession>A0A3E2H5X0</accession>
<keyword evidence="5" id="KW-0238">DNA-binding</keyword>
<dbReference type="InterPro" id="IPR050797">
    <property type="entry name" value="Carb_Metab_Trans_Reg"/>
</dbReference>
<gene>
    <name evidence="9" type="ORF">B7463_g7542</name>
</gene>
<keyword evidence="3" id="KW-0862">Zinc</keyword>
<feature type="region of interest" description="Disordered" evidence="8">
    <location>
        <begin position="14"/>
        <end position="34"/>
    </location>
</feature>
<evidence type="ECO:0000313" key="10">
    <source>
        <dbReference type="Proteomes" id="UP000258309"/>
    </source>
</evidence>
<evidence type="ECO:0000256" key="4">
    <source>
        <dbReference type="ARBA" id="ARBA00023015"/>
    </source>
</evidence>
<organism evidence="9 10">
    <name type="scientific">Scytalidium lignicola</name>
    <name type="common">Hyphomycete</name>
    <dbReference type="NCBI Taxonomy" id="5539"/>
    <lineage>
        <taxon>Eukaryota</taxon>
        <taxon>Fungi</taxon>
        <taxon>Dikarya</taxon>
        <taxon>Ascomycota</taxon>
        <taxon>Pezizomycotina</taxon>
        <taxon>Leotiomycetes</taxon>
        <taxon>Leotiomycetes incertae sedis</taxon>
        <taxon>Scytalidium</taxon>
    </lineage>
</organism>
<dbReference type="Proteomes" id="UP000258309">
    <property type="component" value="Unassembled WGS sequence"/>
</dbReference>
<proteinExistence type="predicted"/>
<feature type="non-terminal residue" evidence="9">
    <location>
        <position position="379"/>
    </location>
</feature>
<evidence type="ECO:0008006" key="11">
    <source>
        <dbReference type="Google" id="ProtNLM"/>
    </source>
</evidence>
<dbReference type="CDD" id="cd12148">
    <property type="entry name" value="fungal_TF_MHR"/>
    <property type="match status" value="1"/>
</dbReference>